<dbReference type="PANTHER" id="PTHR45629:SF7">
    <property type="entry name" value="DNA EXCISION REPAIR PROTEIN ERCC-6-RELATED"/>
    <property type="match status" value="1"/>
</dbReference>
<evidence type="ECO:0000256" key="2">
    <source>
        <dbReference type="SAM" id="MobiDB-lite"/>
    </source>
</evidence>
<proteinExistence type="predicted"/>
<organism evidence="5 6">
    <name type="scientific">Chloropicon roscoffensis</name>
    <dbReference type="NCBI Taxonomy" id="1461544"/>
    <lineage>
        <taxon>Eukaryota</taxon>
        <taxon>Viridiplantae</taxon>
        <taxon>Chlorophyta</taxon>
        <taxon>Chloropicophyceae</taxon>
        <taxon>Chloropicales</taxon>
        <taxon>Chloropicaceae</taxon>
        <taxon>Chloropicon</taxon>
    </lineage>
</organism>
<evidence type="ECO:0000259" key="3">
    <source>
        <dbReference type="PROSITE" id="PS51192"/>
    </source>
</evidence>
<dbReference type="PROSITE" id="PS51192">
    <property type="entry name" value="HELICASE_ATP_BIND_1"/>
    <property type="match status" value="1"/>
</dbReference>
<dbReference type="Pfam" id="PF00271">
    <property type="entry name" value="Helicase_C"/>
    <property type="match status" value="1"/>
</dbReference>
<feature type="region of interest" description="Disordered" evidence="2">
    <location>
        <begin position="469"/>
        <end position="491"/>
    </location>
</feature>
<keyword evidence="1" id="KW-0378">Hydrolase</keyword>
<dbReference type="SMART" id="SM00487">
    <property type="entry name" value="DEXDc"/>
    <property type="match status" value="1"/>
</dbReference>
<dbReference type="PANTHER" id="PTHR45629">
    <property type="entry name" value="SNF2/RAD54 FAMILY MEMBER"/>
    <property type="match status" value="1"/>
</dbReference>
<dbReference type="InterPro" id="IPR027417">
    <property type="entry name" value="P-loop_NTPase"/>
</dbReference>
<evidence type="ECO:0000259" key="4">
    <source>
        <dbReference type="PROSITE" id="PS51194"/>
    </source>
</evidence>
<keyword evidence="6" id="KW-1185">Reference proteome</keyword>
<feature type="domain" description="Helicase C-terminal" evidence="4">
    <location>
        <begin position="593"/>
        <end position="744"/>
    </location>
</feature>
<dbReference type="InterPro" id="IPR050496">
    <property type="entry name" value="SNF2_RAD54_helicase_repair"/>
</dbReference>
<feature type="region of interest" description="Disordered" evidence="2">
    <location>
        <begin position="1"/>
        <end position="142"/>
    </location>
</feature>
<evidence type="ECO:0000313" key="5">
    <source>
        <dbReference type="EMBL" id="WZN58568.1"/>
    </source>
</evidence>
<dbReference type="Gene3D" id="3.40.50.300">
    <property type="entry name" value="P-loop containing nucleotide triphosphate hydrolases"/>
    <property type="match status" value="1"/>
</dbReference>
<feature type="compositionally biased region" description="Basic and acidic residues" evidence="2">
    <location>
        <begin position="20"/>
        <end position="46"/>
    </location>
</feature>
<dbReference type="SUPFAM" id="SSF52540">
    <property type="entry name" value="P-loop containing nucleoside triphosphate hydrolases"/>
    <property type="match status" value="2"/>
</dbReference>
<dbReference type="SMART" id="SM00490">
    <property type="entry name" value="HELICc"/>
    <property type="match status" value="1"/>
</dbReference>
<gene>
    <name evidence="5" type="ORF">HKI87_01g00920</name>
</gene>
<sequence>MSASLQSPLLAILKSRRARERVETKDQGAGLEKENVVMREGEGERRQKNKPFAARPRDVSGGSRAEDSLKTPPDFTPRRRRLRKMGKDALRKFQQKREGPPVAQRLSYEDTDDDDDGDGADLVAAAPGPTRATGKGKSGGAGGLDDVLKSLGGLGLGEAGAAAKVAEAEGEAEAVAPSPPSEDFEDRTEEISAAVEATAESRGTQMELKGGYKLKLGFPLFPHQEEGIRWLWKLHRMQKGGILADDMGLGKTMQISAYLSGLFLGMKAKRALVVAPKTLLKHWVKELTKCGLGDHIHEFYGGGKGGRVAGLERAMREGGVVLTTYGMVLHNSAELKGLGKLKCIDSEDEGEAATWDYMVLDEGHVLKNPKIQAYQRLREIKVLHRIILTGTPVQNNMRELHALMDFVCEGILGDRRDFRHVYERPITDGLDKAATHREREVGKATSAKLHGIISEFILRRDKETVFGKGKAKGKGAVEDGKPTTPKAAEEVGRKEALPTLEGVRKNDLVVWLKLSRRQQNLYMSFLQTEGVFKALNETGSALAALDVLRKICTHTDLLTSKAAEQISRMIRRPTASSSGRGEADDSVSCKLDFIKELLPELSSKGHRTLIFSQSRQMLDRVEAAVRSLGLEFCRIDGSISSIEKRQEEVDRFKADSAIPVFLLTTQVGGLGLTLTEADRVVVVDPAWNPSRDNQSVDRAYRIGQKKNVVVYRLITCGTMEEKIYRKQIFKQGLSMVSNGDEEVFRYFTKGDLRELFSANYDGFAASETQRELQRKHGGERKTDSYLNAHLGFLEGLGGFFGASDHDLLFTKKAEEATFDVPMRRVAGGAPKFSGVAQSPLAKKMQSRSQWGGAGLLSHVALGGAGPETEVADPSTVARLDAVDINALTAAKAGRQHERRAQELRDALFRIDSTLQNSALVSRLPDGGERLRRERESKTKELEQIEAGEGQEDSASPSKSYDLYKEAYRSSYEEAMRKQRAVDG</sequence>
<dbReference type="InterPro" id="IPR001650">
    <property type="entry name" value="Helicase_C-like"/>
</dbReference>
<feature type="compositionally biased region" description="Basic and acidic residues" evidence="2">
    <location>
        <begin position="475"/>
        <end position="491"/>
    </location>
</feature>
<dbReference type="InterPro" id="IPR000330">
    <property type="entry name" value="SNF2_N"/>
</dbReference>
<dbReference type="InterPro" id="IPR014001">
    <property type="entry name" value="Helicase_ATP-bd"/>
</dbReference>
<feature type="compositionally biased region" description="Basic and acidic residues" evidence="2">
    <location>
        <begin position="925"/>
        <end position="942"/>
    </location>
</feature>
<dbReference type="Gene3D" id="3.40.50.10810">
    <property type="entry name" value="Tandem AAA-ATPase domain"/>
    <property type="match status" value="1"/>
</dbReference>
<dbReference type="InterPro" id="IPR049730">
    <property type="entry name" value="SNF2/RAD54-like_C"/>
</dbReference>
<dbReference type="EMBL" id="CP151501">
    <property type="protein sequence ID" value="WZN58568.1"/>
    <property type="molecule type" value="Genomic_DNA"/>
</dbReference>
<dbReference type="PROSITE" id="PS51194">
    <property type="entry name" value="HELICASE_CTER"/>
    <property type="match status" value="1"/>
</dbReference>
<dbReference type="GO" id="GO:0016787">
    <property type="term" value="F:hydrolase activity"/>
    <property type="evidence" value="ECO:0007669"/>
    <property type="project" value="UniProtKB-KW"/>
</dbReference>
<dbReference type="GO" id="GO:0015616">
    <property type="term" value="F:DNA translocase activity"/>
    <property type="evidence" value="ECO:0007669"/>
    <property type="project" value="TreeGrafter"/>
</dbReference>
<dbReference type="Proteomes" id="UP001472866">
    <property type="component" value="Chromosome 01"/>
</dbReference>
<accession>A0AAX4NX92</accession>
<feature type="compositionally biased region" description="Acidic residues" evidence="2">
    <location>
        <begin position="109"/>
        <end position="119"/>
    </location>
</feature>
<feature type="domain" description="Helicase ATP-binding" evidence="3">
    <location>
        <begin position="232"/>
        <end position="410"/>
    </location>
</feature>
<dbReference type="Pfam" id="PF00176">
    <property type="entry name" value="SNF2-rel_dom"/>
    <property type="match status" value="1"/>
</dbReference>
<evidence type="ECO:0000313" key="6">
    <source>
        <dbReference type="Proteomes" id="UP001472866"/>
    </source>
</evidence>
<protein>
    <submittedName>
        <fullName evidence="5">SWI/SNF chromatin remodeling complex protein</fullName>
    </submittedName>
</protein>
<name>A0AAX4NX92_9CHLO</name>
<feature type="compositionally biased region" description="Basic and acidic residues" evidence="2">
    <location>
        <begin position="85"/>
        <end position="99"/>
    </location>
</feature>
<feature type="region of interest" description="Disordered" evidence="2">
    <location>
        <begin position="919"/>
        <end position="961"/>
    </location>
</feature>
<reference evidence="5 6" key="1">
    <citation type="submission" date="2024-03" db="EMBL/GenBank/DDBJ databases">
        <title>Complete genome sequence of the green alga Chloropicon roscoffensis RCC1871.</title>
        <authorList>
            <person name="Lemieux C."/>
            <person name="Pombert J.-F."/>
            <person name="Otis C."/>
            <person name="Turmel M."/>
        </authorList>
    </citation>
    <scope>NUCLEOTIDE SEQUENCE [LARGE SCALE GENOMIC DNA]</scope>
    <source>
        <strain evidence="5 6">RCC1871</strain>
    </source>
</reference>
<dbReference type="CDD" id="cd18793">
    <property type="entry name" value="SF2_C_SNF"/>
    <property type="match status" value="1"/>
</dbReference>
<evidence type="ECO:0000256" key="1">
    <source>
        <dbReference type="ARBA" id="ARBA00022801"/>
    </source>
</evidence>
<dbReference type="AlphaFoldDB" id="A0AAX4NX92"/>
<dbReference type="InterPro" id="IPR038718">
    <property type="entry name" value="SNF2-like_sf"/>
</dbReference>
<dbReference type="GO" id="GO:0005524">
    <property type="term" value="F:ATP binding"/>
    <property type="evidence" value="ECO:0007669"/>
    <property type="project" value="InterPro"/>
</dbReference>